<dbReference type="Proteomes" id="UP000015105">
    <property type="component" value="Chromosome 1D"/>
</dbReference>
<reference evidence="2" key="3">
    <citation type="journal article" date="2017" name="Nature">
        <title>Genome sequence of the progenitor of the wheat D genome Aegilops tauschii.</title>
        <authorList>
            <person name="Luo M.C."/>
            <person name="Gu Y.Q."/>
            <person name="Puiu D."/>
            <person name="Wang H."/>
            <person name="Twardziok S.O."/>
            <person name="Deal K.R."/>
            <person name="Huo N."/>
            <person name="Zhu T."/>
            <person name="Wang L."/>
            <person name="Wang Y."/>
            <person name="McGuire P.E."/>
            <person name="Liu S."/>
            <person name="Long H."/>
            <person name="Ramasamy R.K."/>
            <person name="Rodriguez J.C."/>
            <person name="Van S.L."/>
            <person name="Yuan L."/>
            <person name="Wang Z."/>
            <person name="Xia Z."/>
            <person name="Xiao L."/>
            <person name="Anderson O.D."/>
            <person name="Ouyang S."/>
            <person name="Liang Y."/>
            <person name="Zimin A.V."/>
            <person name="Pertea G."/>
            <person name="Qi P."/>
            <person name="Bennetzen J.L."/>
            <person name="Dai X."/>
            <person name="Dawson M.W."/>
            <person name="Muller H.G."/>
            <person name="Kugler K."/>
            <person name="Rivarola-Duarte L."/>
            <person name="Spannagl M."/>
            <person name="Mayer K.F.X."/>
            <person name="Lu F.H."/>
            <person name="Bevan M.W."/>
            <person name="Leroy P."/>
            <person name="Li P."/>
            <person name="You F.M."/>
            <person name="Sun Q."/>
            <person name="Liu Z."/>
            <person name="Lyons E."/>
            <person name="Wicker T."/>
            <person name="Salzberg S.L."/>
            <person name="Devos K.M."/>
            <person name="Dvorak J."/>
        </authorList>
    </citation>
    <scope>NUCLEOTIDE SEQUENCE [LARGE SCALE GENOMIC DNA]</scope>
    <source>
        <strain evidence="2">cv. AL8/78</strain>
    </source>
</reference>
<reference evidence="3" key="2">
    <citation type="journal article" date="2017" name="Nat. Plants">
        <title>The Aegilops tauschii genome reveals multiple impacts of transposons.</title>
        <authorList>
            <person name="Zhao G."/>
            <person name="Zou C."/>
            <person name="Li K."/>
            <person name="Wang K."/>
            <person name="Li T."/>
            <person name="Gao L."/>
            <person name="Zhang X."/>
            <person name="Wang H."/>
            <person name="Yang Z."/>
            <person name="Liu X."/>
            <person name="Jiang W."/>
            <person name="Mao L."/>
            <person name="Kong X."/>
            <person name="Jiao Y."/>
            <person name="Jia J."/>
        </authorList>
    </citation>
    <scope>NUCLEOTIDE SEQUENCE [LARGE SCALE GENOMIC DNA]</scope>
    <source>
        <strain evidence="3">cv. AL8/78</strain>
    </source>
</reference>
<protein>
    <recommendedName>
        <fullName evidence="4">MENTAL domain-containing protein</fullName>
    </recommendedName>
</protein>
<keyword evidence="1" id="KW-1133">Transmembrane helix</keyword>
<dbReference type="PANTHER" id="PTHR34953">
    <property type="entry name" value="ALPHA/BETA HYDROLASE RELATED PROTEIN"/>
    <property type="match status" value="1"/>
</dbReference>
<evidence type="ECO:0000313" key="3">
    <source>
        <dbReference type="Proteomes" id="UP000015105"/>
    </source>
</evidence>
<evidence type="ECO:0000256" key="1">
    <source>
        <dbReference type="SAM" id="Phobius"/>
    </source>
</evidence>
<keyword evidence="1" id="KW-0472">Membrane</keyword>
<reference evidence="2" key="5">
    <citation type="journal article" date="2021" name="G3 (Bethesda)">
        <title>Aegilops tauschii genome assembly Aet v5.0 features greater sequence contiguity and improved annotation.</title>
        <authorList>
            <person name="Wang L."/>
            <person name="Zhu T."/>
            <person name="Rodriguez J.C."/>
            <person name="Deal K.R."/>
            <person name="Dubcovsky J."/>
            <person name="McGuire P.E."/>
            <person name="Lux T."/>
            <person name="Spannagl M."/>
            <person name="Mayer K.F.X."/>
            <person name="Baldrich P."/>
            <person name="Meyers B.C."/>
            <person name="Huo N."/>
            <person name="Gu Y.Q."/>
            <person name="Zhou H."/>
            <person name="Devos K.M."/>
            <person name="Bennetzen J.L."/>
            <person name="Unver T."/>
            <person name="Budak H."/>
            <person name="Gulick P.J."/>
            <person name="Galiba G."/>
            <person name="Kalapos B."/>
            <person name="Nelson D.R."/>
            <person name="Li P."/>
            <person name="You F.M."/>
            <person name="Luo M.C."/>
            <person name="Dvorak J."/>
        </authorList>
    </citation>
    <scope>NUCLEOTIDE SEQUENCE [LARGE SCALE GENOMIC DNA]</scope>
    <source>
        <strain evidence="2">cv. AL8/78</strain>
    </source>
</reference>
<sequence length="245" mass="25889">TTDCCLSSRAGSDGAGGMEKKLPLALALAQKHGAGEPAWARPWRWAKTAFFLVAMLASLLLVCAPPLLVVLLDLALPPMLLSAHLHAGADLPHRSFLPAVLDQARAFEFRSSLVDLPAVSAARALLILCAYTVCGGGGGAYLWVVAASAAASVSYVLAKAAAVLPRGATPQGKGAAGPEPMLLLSLSLAAAHIAVAYRTSCRERRRLLVYRIDVEAVSTLAPSSLLLRKLHRHPLLKNPRLRDER</sequence>
<reference evidence="2" key="4">
    <citation type="submission" date="2019-03" db="UniProtKB">
        <authorList>
            <consortium name="EnsemblPlants"/>
        </authorList>
    </citation>
    <scope>IDENTIFICATION</scope>
</reference>
<proteinExistence type="predicted"/>
<keyword evidence="1" id="KW-0812">Transmembrane</keyword>
<dbReference type="PANTHER" id="PTHR34953:SF2">
    <property type="entry name" value="EXPRESSED PROTEIN"/>
    <property type="match status" value="1"/>
</dbReference>
<organism evidence="2 3">
    <name type="scientific">Aegilops tauschii subsp. strangulata</name>
    <name type="common">Goatgrass</name>
    <dbReference type="NCBI Taxonomy" id="200361"/>
    <lineage>
        <taxon>Eukaryota</taxon>
        <taxon>Viridiplantae</taxon>
        <taxon>Streptophyta</taxon>
        <taxon>Embryophyta</taxon>
        <taxon>Tracheophyta</taxon>
        <taxon>Spermatophyta</taxon>
        <taxon>Magnoliopsida</taxon>
        <taxon>Liliopsida</taxon>
        <taxon>Poales</taxon>
        <taxon>Poaceae</taxon>
        <taxon>BOP clade</taxon>
        <taxon>Pooideae</taxon>
        <taxon>Triticodae</taxon>
        <taxon>Triticeae</taxon>
        <taxon>Triticinae</taxon>
        <taxon>Aegilops</taxon>
    </lineage>
</organism>
<keyword evidence="3" id="KW-1185">Reference proteome</keyword>
<dbReference type="EnsemblPlants" id="AET1Gv20553400.2">
    <property type="protein sequence ID" value="AET1Gv20553400.2"/>
    <property type="gene ID" value="AET1Gv20553400"/>
</dbReference>
<dbReference type="STRING" id="200361.A0A452YWC9"/>
<evidence type="ECO:0008006" key="4">
    <source>
        <dbReference type="Google" id="ProtNLM"/>
    </source>
</evidence>
<name>A0A452YWC9_AEGTS</name>
<feature type="transmembrane region" description="Helical" evidence="1">
    <location>
        <begin position="49"/>
        <end position="72"/>
    </location>
</feature>
<accession>A0A452YWC9</accession>
<dbReference type="Gramene" id="AET1Gv20553400.2">
    <property type="protein sequence ID" value="AET1Gv20553400.2"/>
    <property type="gene ID" value="AET1Gv20553400"/>
</dbReference>
<reference evidence="3" key="1">
    <citation type="journal article" date="2014" name="Science">
        <title>Ancient hybridizations among the ancestral genomes of bread wheat.</title>
        <authorList>
            <consortium name="International Wheat Genome Sequencing Consortium,"/>
            <person name="Marcussen T."/>
            <person name="Sandve S.R."/>
            <person name="Heier L."/>
            <person name="Spannagl M."/>
            <person name="Pfeifer M."/>
            <person name="Jakobsen K.S."/>
            <person name="Wulff B.B."/>
            <person name="Steuernagel B."/>
            <person name="Mayer K.F."/>
            <person name="Olsen O.A."/>
        </authorList>
    </citation>
    <scope>NUCLEOTIDE SEQUENCE [LARGE SCALE GENOMIC DNA]</scope>
    <source>
        <strain evidence="3">cv. AL8/78</strain>
    </source>
</reference>
<evidence type="ECO:0000313" key="2">
    <source>
        <dbReference type="EnsemblPlants" id="AET1Gv20553400.2"/>
    </source>
</evidence>
<dbReference type="AlphaFoldDB" id="A0A452YWC9"/>